<evidence type="ECO:0000256" key="4">
    <source>
        <dbReference type="SAM" id="MobiDB-lite"/>
    </source>
</evidence>
<protein>
    <recommendedName>
        <fullName evidence="7">Ankyrin repeat domain-containing protein 17</fullName>
    </recommendedName>
</protein>
<gene>
    <name evidence="5" type="ORF">HF086_008399</name>
</gene>
<feature type="region of interest" description="Disordered" evidence="4">
    <location>
        <begin position="170"/>
        <end position="216"/>
    </location>
</feature>
<feature type="repeat" description="ANK" evidence="3">
    <location>
        <begin position="307"/>
        <end position="339"/>
    </location>
</feature>
<evidence type="ECO:0000256" key="2">
    <source>
        <dbReference type="ARBA" id="ARBA00023043"/>
    </source>
</evidence>
<reference evidence="5" key="1">
    <citation type="journal article" date="2021" name="G3 (Bethesda)">
        <title>Genome and transcriptome analysis of the beet armyworm Spodoptera exigua reveals targets for pest control. .</title>
        <authorList>
            <person name="Simon S."/>
            <person name="Breeschoten T."/>
            <person name="Jansen H.J."/>
            <person name="Dirks R.P."/>
            <person name="Schranz M.E."/>
            <person name="Ros V.I.D."/>
        </authorList>
    </citation>
    <scope>NUCLEOTIDE SEQUENCE</scope>
    <source>
        <strain evidence="5">TB_SE_WUR_2020</strain>
    </source>
</reference>
<keyword evidence="2 3" id="KW-0040">ANK repeat</keyword>
<dbReference type="Pfam" id="PF00023">
    <property type="entry name" value="Ank"/>
    <property type="match status" value="1"/>
</dbReference>
<dbReference type="PANTHER" id="PTHR23206:SF8">
    <property type="entry name" value="ANKYRIN REPEAT AND KH DOMAIN-CONTAINING 1"/>
    <property type="match status" value="1"/>
</dbReference>
<feature type="repeat" description="ANK" evidence="3">
    <location>
        <begin position="374"/>
        <end position="406"/>
    </location>
</feature>
<feature type="repeat" description="ANK" evidence="3">
    <location>
        <begin position="637"/>
        <end position="663"/>
    </location>
</feature>
<feature type="repeat" description="ANK" evidence="3">
    <location>
        <begin position="603"/>
        <end position="635"/>
    </location>
</feature>
<evidence type="ECO:0000256" key="3">
    <source>
        <dbReference type="PROSITE-ProRule" id="PRU00023"/>
    </source>
</evidence>
<dbReference type="Gene3D" id="1.25.40.20">
    <property type="entry name" value="Ankyrin repeat-containing domain"/>
    <property type="match status" value="6"/>
</dbReference>
<feature type="compositionally biased region" description="Basic and acidic residues" evidence="4">
    <location>
        <begin position="765"/>
        <end position="777"/>
    </location>
</feature>
<keyword evidence="1" id="KW-0677">Repeat</keyword>
<feature type="non-terminal residue" evidence="5">
    <location>
        <position position="1"/>
    </location>
</feature>
<dbReference type="InterPro" id="IPR036770">
    <property type="entry name" value="Ankyrin_rpt-contain_sf"/>
</dbReference>
<feature type="compositionally biased region" description="Polar residues" evidence="4">
    <location>
        <begin position="186"/>
        <end position="202"/>
    </location>
</feature>
<feature type="repeat" description="ANK" evidence="3">
    <location>
        <begin position="440"/>
        <end position="472"/>
    </location>
</feature>
<feature type="repeat" description="ANK" evidence="3">
    <location>
        <begin position="340"/>
        <end position="372"/>
    </location>
</feature>
<dbReference type="GO" id="GO:0045087">
    <property type="term" value="P:innate immune response"/>
    <property type="evidence" value="ECO:0007669"/>
    <property type="project" value="TreeGrafter"/>
</dbReference>
<feature type="repeat" description="ANK" evidence="3">
    <location>
        <begin position="473"/>
        <end position="505"/>
    </location>
</feature>
<sequence length="851" mass="89424">MQNVGQSENRNIDKVNVQLDVVKSSTPQSSASSPAKSETETYSGAPAKYMTDSSESEDDSVSEVKRVLFSTEAVAILLACLCLSRPDLLAEMEEEGGGAEPSKFLLSHDDPERAVDPEMQARLEALLEAAGIGKLSGEGKHLADPEVLRRLTSSVSCALDEAAAALTRMRSDQPPPHHRHHHQDKNQQCGSSATGTTPTVASSVGADGAPSLAEACSDGDVGTVRKLLTEGRSVHETTEEGESLLSLACSAGYYELAQVLLAMHASVEDRGIKGDCTPLMEAASAGHVDIVRLLIAHHADVNAVSGSGNTPLMYACAGGHEDCVRALLESGANVEDHNENGHTPLMEAASAGHVGVAKILLEHGAGINTHSNEFKESALTLACYKGHLDMVRFLLAAGADREHKTDEMHTALMEASMDGHVEVARLLLDSGAQVNMPTDSFESPLTLAACGGHVELAMLLLERGANIEEVNDEGYTPLMEAAREGHEEMVALLLGQGASINAQTEETQETALTLACCGGFLEVADFLIKAGADAELGASTPLMEASQEGHLELVRYLLKAGADVNAQTQTGDTALTYACENGHTDVADLLLREGAQLEHESEGGRTPLMKACRAGHVCTVQFLVGKGADVNRMTALGDHTPLSLACAGGHVDVVKFLLACDADPFRKLKDNSTMLIEAAKGGHAAVVLLLLDYPHSVMLPRGNATAEETGGLSAAQAAALGLAHVAAPGAGAAAGGGAAPRALLPAQGEAGAGKFSKVYLDERGLAARKKPEPEPSKHKCTRKQRAAPPHSDHHLPPPPDILDDNRDLRDCLPDAERILLDLPDPAGMYRHSCSAHCTGVVPNPYNCSEYK</sequence>
<dbReference type="FunFam" id="1.25.40.20:FF:000216">
    <property type="entry name" value="Ankyrin repeat and KH domain-containing 1"/>
    <property type="match status" value="1"/>
</dbReference>
<evidence type="ECO:0000313" key="6">
    <source>
        <dbReference type="Proteomes" id="UP000814243"/>
    </source>
</evidence>
<name>A0A922MGN4_SPOEX</name>
<dbReference type="SMART" id="SM00248">
    <property type="entry name" value="ANK"/>
    <property type="match status" value="15"/>
</dbReference>
<feature type="region of interest" description="Disordered" evidence="4">
    <location>
        <begin position="1"/>
        <end position="57"/>
    </location>
</feature>
<dbReference type="Proteomes" id="UP000814243">
    <property type="component" value="Unassembled WGS sequence"/>
</dbReference>
<feature type="repeat" description="ANK" evidence="3">
    <location>
        <begin position="570"/>
        <end position="602"/>
    </location>
</feature>
<dbReference type="InterPro" id="IPR002110">
    <property type="entry name" value="Ankyrin_rpt"/>
</dbReference>
<dbReference type="EMBL" id="JACEFF010000514">
    <property type="protein sequence ID" value="KAH9636099.1"/>
    <property type="molecule type" value="Genomic_DNA"/>
</dbReference>
<feature type="repeat" description="ANK" evidence="3">
    <location>
        <begin position="537"/>
        <end position="569"/>
    </location>
</feature>
<evidence type="ECO:0000256" key="1">
    <source>
        <dbReference type="ARBA" id="ARBA00022737"/>
    </source>
</evidence>
<organism evidence="5 6">
    <name type="scientific">Spodoptera exigua</name>
    <name type="common">Beet armyworm</name>
    <name type="synonym">Noctua fulgens</name>
    <dbReference type="NCBI Taxonomy" id="7107"/>
    <lineage>
        <taxon>Eukaryota</taxon>
        <taxon>Metazoa</taxon>
        <taxon>Ecdysozoa</taxon>
        <taxon>Arthropoda</taxon>
        <taxon>Hexapoda</taxon>
        <taxon>Insecta</taxon>
        <taxon>Pterygota</taxon>
        <taxon>Neoptera</taxon>
        <taxon>Endopterygota</taxon>
        <taxon>Lepidoptera</taxon>
        <taxon>Glossata</taxon>
        <taxon>Ditrysia</taxon>
        <taxon>Noctuoidea</taxon>
        <taxon>Noctuidae</taxon>
        <taxon>Amphipyrinae</taxon>
        <taxon>Spodoptera</taxon>
    </lineage>
</organism>
<dbReference type="AlphaFoldDB" id="A0A922MGN4"/>
<dbReference type="Pfam" id="PF12796">
    <property type="entry name" value="Ank_2"/>
    <property type="match status" value="5"/>
</dbReference>
<dbReference type="PRINTS" id="PR01415">
    <property type="entry name" value="ANKYRIN"/>
</dbReference>
<dbReference type="GO" id="GO:0005737">
    <property type="term" value="C:cytoplasm"/>
    <property type="evidence" value="ECO:0007669"/>
    <property type="project" value="TreeGrafter"/>
</dbReference>
<dbReference type="PROSITE" id="PS50297">
    <property type="entry name" value="ANK_REP_REGION"/>
    <property type="match status" value="11"/>
</dbReference>
<comment type="caution">
    <text evidence="5">The sequence shown here is derived from an EMBL/GenBank/DDBJ whole genome shotgun (WGS) entry which is preliminary data.</text>
</comment>
<feature type="repeat" description="ANK" evidence="3">
    <location>
        <begin position="274"/>
        <end position="306"/>
    </location>
</feature>
<dbReference type="InterPro" id="IPR051631">
    <property type="entry name" value="Ankyrin-KH/SAM_domain"/>
</dbReference>
<dbReference type="FunFam" id="1.25.40.20:FF:000589">
    <property type="entry name" value="ankyrin repeat and KH domain-containing protein 1 isoform X2"/>
    <property type="match status" value="1"/>
</dbReference>
<dbReference type="SUPFAM" id="SSF48403">
    <property type="entry name" value="Ankyrin repeat"/>
    <property type="match status" value="2"/>
</dbReference>
<feature type="compositionally biased region" description="Low complexity" evidence="4">
    <location>
        <begin position="23"/>
        <end position="36"/>
    </location>
</feature>
<feature type="region of interest" description="Disordered" evidence="4">
    <location>
        <begin position="765"/>
        <end position="807"/>
    </location>
</feature>
<accession>A0A922MGN4</accession>
<evidence type="ECO:0000313" key="5">
    <source>
        <dbReference type="EMBL" id="KAH9636099.1"/>
    </source>
</evidence>
<proteinExistence type="predicted"/>
<dbReference type="PROSITE" id="PS50088">
    <property type="entry name" value="ANK_REPEAT"/>
    <property type="match status" value="11"/>
</dbReference>
<feature type="repeat" description="ANK" evidence="3">
    <location>
        <begin position="407"/>
        <end position="439"/>
    </location>
</feature>
<dbReference type="PANTHER" id="PTHR23206">
    <property type="entry name" value="MASK PROTEIN"/>
    <property type="match status" value="1"/>
</dbReference>
<evidence type="ECO:0008006" key="7">
    <source>
        <dbReference type="Google" id="ProtNLM"/>
    </source>
</evidence>